<organism evidence="1 2">
    <name type="scientific">Rhizobium phaseoli</name>
    <dbReference type="NCBI Taxonomy" id="396"/>
    <lineage>
        <taxon>Bacteria</taxon>
        <taxon>Pseudomonadati</taxon>
        <taxon>Pseudomonadota</taxon>
        <taxon>Alphaproteobacteria</taxon>
        <taxon>Hyphomicrobiales</taxon>
        <taxon>Rhizobiaceae</taxon>
        <taxon>Rhizobium/Agrobacterium group</taxon>
        <taxon>Rhizobium</taxon>
    </lineage>
</organism>
<name>A0A7X6F791_9HYPH</name>
<geneLocation type="plasmid" evidence="1 2">
    <name>pBS3d</name>
</geneLocation>
<dbReference type="Pfam" id="PF08379">
    <property type="entry name" value="Bact_transglu_N"/>
    <property type="match status" value="1"/>
</dbReference>
<accession>A0A7X6F791</accession>
<dbReference type="Proteomes" id="UP000540266">
    <property type="component" value="Plasmid pBS3d"/>
</dbReference>
<dbReference type="EMBL" id="CP064935">
    <property type="protein sequence ID" value="QPK12540.1"/>
    <property type="molecule type" value="Genomic_DNA"/>
</dbReference>
<dbReference type="SUPFAM" id="SSF54001">
    <property type="entry name" value="Cysteine proteinases"/>
    <property type="match status" value="1"/>
</dbReference>
<dbReference type="Pfam" id="PF01841">
    <property type="entry name" value="Transglut_core"/>
    <property type="match status" value="1"/>
</dbReference>
<dbReference type="InterPro" id="IPR002931">
    <property type="entry name" value="Transglutaminase-like"/>
</dbReference>
<reference evidence="1 2" key="1">
    <citation type="submission" date="2020-11" db="EMBL/GenBank/DDBJ databases">
        <title>Indigenous Rhizobia Nodulating Common beans in Western Kenya.</title>
        <authorList>
            <person name="Wekesa C.S."/>
            <person name="Oelmueller R."/>
            <person name="Furch A.C."/>
        </authorList>
    </citation>
    <scope>NUCLEOTIDE SEQUENCE [LARGE SCALE GENOMIC DNA]</scope>
    <source>
        <strain evidence="2">BS3</strain>
        <plasmid evidence="1 2">pBS3d</plasmid>
    </source>
</reference>
<dbReference type="PANTHER" id="PTHR33490">
    <property type="entry name" value="BLR5614 PROTEIN-RELATED"/>
    <property type="match status" value="1"/>
</dbReference>
<dbReference type="InterPro" id="IPR038765">
    <property type="entry name" value="Papain-like_cys_pep_sf"/>
</dbReference>
<keyword evidence="1" id="KW-0614">Plasmid</keyword>
<dbReference type="PANTHER" id="PTHR33490:SF1">
    <property type="entry name" value="SLL1233 PROTEIN"/>
    <property type="match status" value="1"/>
</dbReference>
<dbReference type="Gene3D" id="3.10.620.30">
    <property type="match status" value="1"/>
</dbReference>
<evidence type="ECO:0000313" key="2">
    <source>
        <dbReference type="Proteomes" id="UP000540266"/>
    </source>
</evidence>
<sequence>MTKLQINHRTTYRYSRAVGLLAHRLILSPRTDKQLRTLCFSIDCSVSGSIGWAKDVFGNTIATVAFSEPTSELTISSAAVVEQTADPWPVFNIDISAHAYPFTYSTDDKTDLGAFAAATSPGNRVADWARAFVGSRPTDTLSLLKDINAGILTNVSYRIRDEEGTQSPQQTLELASGSCRDIAALFIEAARCLGFGARAVSGYVYDPQASVDDSGSTHAWAEVYLPGAGWIAFDPTHRRVGEACLIPVAFARSNGQIMPVTGGYTGTPEDFVGLDVSVKVVEIGE</sequence>
<gene>
    <name evidence="1" type="ORF">HER27_031595</name>
</gene>
<dbReference type="InterPro" id="IPR013589">
    <property type="entry name" value="Bac_transglu_N"/>
</dbReference>
<dbReference type="AlphaFoldDB" id="A0A7X6F791"/>
<dbReference type="RefSeq" id="WP_064820437.1">
    <property type="nucleotide sequence ID" value="NZ_CP013531.1"/>
</dbReference>
<proteinExistence type="predicted"/>
<protein>
    <submittedName>
        <fullName evidence="1">Transglutaminase family protein</fullName>
    </submittedName>
</protein>
<dbReference type="KEGG" id="rpha:AMC79_PD00818"/>
<dbReference type="SMART" id="SM00460">
    <property type="entry name" value="TGc"/>
    <property type="match status" value="1"/>
</dbReference>
<evidence type="ECO:0000313" key="1">
    <source>
        <dbReference type="EMBL" id="QPK12540.1"/>
    </source>
</evidence>